<dbReference type="PANTHER" id="PTHR33096:SF1">
    <property type="entry name" value="CXC1-LIKE CYSTEINE CLUSTER ASSOCIATED WITH KDZ TRANSPOSASES DOMAIN-CONTAINING PROTEIN"/>
    <property type="match status" value="1"/>
</dbReference>
<dbReference type="AlphaFoldDB" id="F4S8U7"/>
<organism evidence="2">
    <name type="scientific">Melampsora larici-populina (strain 98AG31 / pathotype 3-4-7)</name>
    <name type="common">Poplar leaf rust fungus</name>
    <dbReference type="NCBI Taxonomy" id="747676"/>
    <lineage>
        <taxon>Eukaryota</taxon>
        <taxon>Fungi</taxon>
        <taxon>Dikarya</taxon>
        <taxon>Basidiomycota</taxon>
        <taxon>Pucciniomycotina</taxon>
        <taxon>Pucciniomycetes</taxon>
        <taxon>Pucciniales</taxon>
        <taxon>Melampsoraceae</taxon>
        <taxon>Melampsora</taxon>
    </lineage>
</organism>
<keyword evidence="2" id="KW-1185">Reference proteome</keyword>
<dbReference type="InParanoid" id="F4S8U7"/>
<evidence type="ECO:0000313" key="2">
    <source>
        <dbReference type="Proteomes" id="UP000001072"/>
    </source>
</evidence>
<dbReference type="Proteomes" id="UP000001072">
    <property type="component" value="Unassembled WGS sequence"/>
</dbReference>
<dbReference type="VEuPathDB" id="FungiDB:MELLADRAFT_95023"/>
<dbReference type="PANTHER" id="PTHR33096">
    <property type="entry name" value="CXC2 DOMAIN-CONTAINING PROTEIN"/>
    <property type="match status" value="1"/>
</dbReference>
<evidence type="ECO:0000313" key="1">
    <source>
        <dbReference type="EMBL" id="EGF98953.1"/>
    </source>
</evidence>
<protein>
    <submittedName>
        <fullName evidence="1">Uncharacterized protein</fullName>
    </submittedName>
</protein>
<accession>F4S8U7</accession>
<name>F4S8U7_MELLP</name>
<dbReference type="EMBL" id="GL883166">
    <property type="protein sequence ID" value="EGF98953.1"/>
    <property type="molecule type" value="Genomic_DNA"/>
</dbReference>
<gene>
    <name evidence="1" type="ORF">MELLADRAFT_95023</name>
</gene>
<proteinExistence type="predicted"/>
<dbReference type="KEGG" id="mlr:MELLADRAFT_95023"/>
<reference evidence="2" key="1">
    <citation type="journal article" date="2011" name="Proc. Natl. Acad. Sci. U.S.A.">
        <title>Obligate biotrophy features unraveled by the genomic analysis of rust fungi.</title>
        <authorList>
            <person name="Duplessis S."/>
            <person name="Cuomo C.A."/>
            <person name="Lin Y.-C."/>
            <person name="Aerts A."/>
            <person name="Tisserant E."/>
            <person name="Veneault-Fourrey C."/>
            <person name="Joly D.L."/>
            <person name="Hacquard S."/>
            <person name="Amselem J."/>
            <person name="Cantarel B.L."/>
            <person name="Chiu R."/>
            <person name="Coutinho P.M."/>
            <person name="Feau N."/>
            <person name="Field M."/>
            <person name="Frey P."/>
            <person name="Gelhaye E."/>
            <person name="Goldberg J."/>
            <person name="Grabherr M.G."/>
            <person name="Kodira C.D."/>
            <person name="Kohler A."/>
            <person name="Kuees U."/>
            <person name="Lindquist E.A."/>
            <person name="Lucas S.M."/>
            <person name="Mago R."/>
            <person name="Mauceli E."/>
            <person name="Morin E."/>
            <person name="Murat C."/>
            <person name="Pangilinan J.L."/>
            <person name="Park R."/>
            <person name="Pearson M."/>
            <person name="Quesneville H."/>
            <person name="Rouhier N."/>
            <person name="Sakthikumar S."/>
            <person name="Salamov A.A."/>
            <person name="Schmutz J."/>
            <person name="Selles B."/>
            <person name="Shapiro H."/>
            <person name="Tanguay P."/>
            <person name="Tuskan G.A."/>
            <person name="Henrissat B."/>
            <person name="Van de Peer Y."/>
            <person name="Rouze P."/>
            <person name="Ellis J.G."/>
            <person name="Dodds P.N."/>
            <person name="Schein J.E."/>
            <person name="Zhong S."/>
            <person name="Hamelin R.C."/>
            <person name="Grigoriev I.V."/>
            <person name="Szabo L.J."/>
            <person name="Martin F."/>
        </authorList>
    </citation>
    <scope>NUCLEOTIDE SEQUENCE [LARGE SCALE GENOMIC DNA]</scope>
    <source>
        <strain evidence="2">98AG31 / pathotype 3-4-7</strain>
    </source>
</reference>
<dbReference type="GeneID" id="18937101"/>
<dbReference type="HOGENOM" id="CLU_046571_1_0_1"/>
<dbReference type="RefSeq" id="XP_007417779.1">
    <property type="nucleotide sequence ID" value="XM_007417717.1"/>
</dbReference>
<sequence>MADGNAQQELGDRLVELLDLKAEVKDAHDELRRLRRKRRRNWTDDEVESSLTLPASIVELEKSIADVTEELGSPEFRRLRASTGKKAEALIRVRLAKMKLYEAKVGIVEAQKKWDKYAEGTKAQQGMKTLMTKKQLMFKRKWTSYEDQVSLYNRIRPDNFWNVGALTHPTEKWAVNAQTIEGIQAFLQQRSCCELELRRIGREAQQMVHQALNMELKFDGLLALCSGDYDPEGGGKELIELVQPCQRISKDVWEVNLGVLKALHSNLCQKHYGTWMNWDGNIVELLRRTYRHTMVTEQEINTLIQRWRSLVGRDFEQNMLHGEDENDFGEELGGMVDQLFIHDDEDNDEWEGIVDDDNMNS</sequence>